<comment type="caution">
    <text evidence="1">The sequence shown here is derived from an EMBL/GenBank/DDBJ whole genome shotgun (WGS) entry which is preliminary data.</text>
</comment>
<accession>A0A0G0L2X3</accession>
<gene>
    <name evidence="1" type="ORF">US75_C0014G0003</name>
</gene>
<proteinExistence type="predicted"/>
<dbReference type="Proteomes" id="UP000034096">
    <property type="component" value="Unassembled WGS sequence"/>
</dbReference>
<name>A0A0G0L2X3_9BACT</name>
<protein>
    <submittedName>
        <fullName evidence="1">Uncharacterized protein</fullName>
    </submittedName>
</protein>
<dbReference type="AlphaFoldDB" id="A0A0G0L2X3"/>
<organism evidence="1 2">
    <name type="scientific">Candidatus Woesebacteria bacterium GW2011_GWC1_38_13</name>
    <dbReference type="NCBI Taxonomy" id="1618583"/>
    <lineage>
        <taxon>Bacteria</taxon>
        <taxon>Candidatus Woeseibacteriota</taxon>
    </lineage>
</organism>
<evidence type="ECO:0000313" key="2">
    <source>
        <dbReference type="Proteomes" id="UP000034096"/>
    </source>
</evidence>
<sequence>MRQPYAVKAFGVAGDVKEYDGDYLYINDANLGGRKSNLYVTQEVVQGVVKKDGYIEKTLEITYKNPEKQDGWLNSVLPNWLRIYVPKGSEIISTEGLENVQDTYEEFGKTVFAGYVEVRPLGVAKAIIKYKVPVVIGKDYKLMIQKQPGKDTSLYTLNYGKISNEFLLKIDKEIRI</sequence>
<dbReference type="EMBL" id="LBUE01000014">
    <property type="protein sequence ID" value="KKQ55754.1"/>
    <property type="molecule type" value="Genomic_DNA"/>
</dbReference>
<evidence type="ECO:0000313" key="1">
    <source>
        <dbReference type="EMBL" id="KKQ55754.1"/>
    </source>
</evidence>
<reference evidence="1 2" key="1">
    <citation type="journal article" date="2015" name="Nature">
        <title>rRNA introns, odd ribosomes, and small enigmatic genomes across a large radiation of phyla.</title>
        <authorList>
            <person name="Brown C.T."/>
            <person name="Hug L.A."/>
            <person name="Thomas B.C."/>
            <person name="Sharon I."/>
            <person name="Castelle C.J."/>
            <person name="Singh A."/>
            <person name="Wilkins M.J."/>
            <person name="Williams K.H."/>
            <person name="Banfield J.F."/>
        </authorList>
    </citation>
    <scope>NUCLEOTIDE SEQUENCE [LARGE SCALE GENOMIC DNA]</scope>
</reference>
<dbReference type="STRING" id="1618583.US75_C0014G0003"/>